<dbReference type="RefSeq" id="WP_086030035.1">
    <property type="nucleotide sequence ID" value="NZ_LAPZ01000003.1"/>
</dbReference>
<comment type="caution">
    <text evidence="2">The sequence shown here is derived from an EMBL/GenBank/DDBJ whole genome shotgun (WGS) entry which is preliminary data.</text>
</comment>
<keyword evidence="3" id="KW-1185">Reference proteome</keyword>
<evidence type="ECO:0000313" key="2">
    <source>
        <dbReference type="EMBL" id="OSY88312.1"/>
    </source>
</evidence>
<protein>
    <submittedName>
        <fullName evidence="2">Glutaredoxin</fullName>
    </submittedName>
</protein>
<organism evidence="2 3">
    <name type="scientific">Tenacibaculum holothuriorum</name>
    <dbReference type="NCBI Taxonomy" id="1635173"/>
    <lineage>
        <taxon>Bacteria</taxon>
        <taxon>Pseudomonadati</taxon>
        <taxon>Bacteroidota</taxon>
        <taxon>Flavobacteriia</taxon>
        <taxon>Flavobacteriales</taxon>
        <taxon>Flavobacteriaceae</taxon>
        <taxon>Tenacibaculum</taxon>
    </lineage>
</organism>
<dbReference type="OrthoDB" id="982312at2"/>
<dbReference type="Proteomes" id="UP000194221">
    <property type="component" value="Unassembled WGS sequence"/>
</dbReference>
<evidence type="ECO:0000259" key="1">
    <source>
        <dbReference type="Pfam" id="PF00462"/>
    </source>
</evidence>
<feature type="domain" description="Glutaredoxin" evidence="1">
    <location>
        <begin position="3"/>
        <end position="62"/>
    </location>
</feature>
<dbReference type="STRING" id="1635173.WH52_05975"/>
<proteinExistence type="predicted"/>
<dbReference type="Gene3D" id="3.40.30.10">
    <property type="entry name" value="Glutaredoxin"/>
    <property type="match status" value="1"/>
</dbReference>
<dbReference type="SUPFAM" id="SSF52833">
    <property type="entry name" value="Thioredoxin-like"/>
    <property type="match status" value="1"/>
</dbReference>
<dbReference type="InterPro" id="IPR036249">
    <property type="entry name" value="Thioredoxin-like_sf"/>
</dbReference>
<reference evidence="2 3" key="1">
    <citation type="submission" date="2015-03" db="EMBL/GenBank/DDBJ databases">
        <title>Genome sequence of Tenacibaculum sp. S2-2, isolated from intestinal microbiota of sea cucumber, Apostichopus japonicas.</title>
        <authorList>
            <person name="Shao Z."/>
            <person name="Wang L."/>
            <person name="Li X."/>
        </authorList>
    </citation>
    <scope>NUCLEOTIDE SEQUENCE [LARGE SCALE GENOMIC DNA]</scope>
    <source>
        <strain evidence="2 3">S2-2</strain>
    </source>
</reference>
<sequence length="82" mass="9526">MKITLYGRKGHAHTVAYKNFLRSAEVPFDYKDVSEDEAAREHSRELYDGVVKYPTLFVNDEVYLTPTSDTFNKVMHDLKLRG</sequence>
<dbReference type="Pfam" id="PF00462">
    <property type="entry name" value="Glutaredoxin"/>
    <property type="match status" value="1"/>
</dbReference>
<dbReference type="InParanoid" id="A0A1Y2PCX4"/>
<name>A0A1Y2PCX4_9FLAO</name>
<accession>A0A1Y2PCX4</accession>
<dbReference type="AlphaFoldDB" id="A0A1Y2PCX4"/>
<dbReference type="EMBL" id="LAPZ01000003">
    <property type="protein sequence ID" value="OSY88312.1"/>
    <property type="molecule type" value="Genomic_DNA"/>
</dbReference>
<gene>
    <name evidence="2" type="ORF">WH52_05975</name>
</gene>
<evidence type="ECO:0000313" key="3">
    <source>
        <dbReference type="Proteomes" id="UP000194221"/>
    </source>
</evidence>
<dbReference type="PROSITE" id="PS51354">
    <property type="entry name" value="GLUTAREDOXIN_2"/>
    <property type="match status" value="1"/>
</dbReference>
<dbReference type="InterPro" id="IPR002109">
    <property type="entry name" value="Glutaredoxin"/>
</dbReference>